<dbReference type="InterPro" id="IPR002872">
    <property type="entry name" value="Proline_DH_dom"/>
</dbReference>
<organism evidence="3 4">
    <name type="scientific">Echinicola jeungdonensis</name>
    <dbReference type="NCBI Taxonomy" id="709343"/>
    <lineage>
        <taxon>Bacteria</taxon>
        <taxon>Pseudomonadati</taxon>
        <taxon>Bacteroidota</taxon>
        <taxon>Cytophagia</taxon>
        <taxon>Cytophagales</taxon>
        <taxon>Cyclobacteriaceae</taxon>
        <taxon>Echinicola</taxon>
    </lineage>
</organism>
<dbReference type="EMBL" id="JBHMEW010000008">
    <property type="protein sequence ID" value="MFB9210439.1"/>
    <property type="molecule type" value="Genomic_DNA"/>
</dbReference>
<feature type="domain" description="Proline dehydrogenase" evidence="2">
    <location>
        <begin position="80"/>
        <end position="375"/>
    </location>
</feature>
<sequence>MNTKPNISFENVEVAFASRSDAELKKMYLIFTAMNQKWAVILGVAMARLAIKLKLPVKGLMKKTVFGHFCGGESIKDSARSIKELADFGIGTILDYSVEGEGTERSYDFTRDEIRRTILRSAGAKEIPFTVFKATGLGDYKVMTKVQAGKELNSKERDAFVRLKSRFDSLCKAAYENNVRILVDGEESWFQDVIDDMTYDAMAKYNKDKAIVYNTYQMYRRDMLKNLKAAHHDAVAKGYYLGVKIVRGAYMEKEADRAEDMGYPNPIHPTKKDTDDCFNKGLQFCVNNKQRVYLVNGSHNDMSNIILTELMGLHGVKPDDERFYFAQLYGMGDHLSYNLAKAGYNVAKYVPYGPVEAVMPYLSRRAKENSSMSGHSSFEIELIKKEMARRAAIKKEN</sequence>
<dbReference type="InterPro" id="IPR029041">
    <property type="entry name" value="FAD-linked_oxidoreductase-like"/>
</dbReference>
<dbReference type="Proteomes" id="UP001589654">
    <property type="component" value="Unassembled WGS sequence"/>
</dbReference>
<evidence type="ECO:0000313" key="4">
    <source>
        <dbReference type="Proteomes" id="UP001589654"/>
    </source>
</evidence>
<evidence type="ECO:0000259" key="2">
    <source>
        <dbReference type="Pfam" id="PF01619"/>
    </source>
</evidence>
<keyword evidence="4" id="KW-1185">Reference proteome</keyword>
<dbReference type="RefSeq" id="WP_290246694.1">
    <property type="nucleotide sequence ID" value="NZ_JAUFQT010000001.1"/>
</dbReference>
<comment type="caution">
    <text evidence="3">The sequence shown here is derived from an EMBL/GenBank/DDBJ whole genome shotgun (WGS) entry which is preliminary data.</text>
</comment>
<dbReference type="PANTHER" id="PTHR13914:SF0">
    <property type="entry name" value="PROLINE DEHYDROGENASE 1, MITOCHONDRIAL"/>
    <property type="match status" value="1"/>
</dbReference>
<dbReference type="PANTHER" id="PTHR13914">
    <property type="entry name" value="PROLINE OXIDASE"/>
    <property type="match status" value="1"/>
</dbReference>
<dbReference type="Gene3D" id="3.20.20.220">
    <property type="match status" value="1"/>
</dbReference>
<proteinExistence type="predicted"/>
<keyword evidence="1" id="KW-0560">Oxidoreductase</keyword>
<protein>
    <submittedName>
        <fullName evidence="3">Proline dehydrogenase family protein</fullName>
    </submittedName>
</protein>
<name>A0ABV5J0V6_9BACT</name>
<evidence type="ECO:0000313" key="3">
    <source>
        <dbReference type="EMBL" id="MFB9210439.1"/>
    </source>
</evidence>
<dbReference type="InterPro" id="IPR015659">
    <property type="entry name" value="Proline_oxidase"/>
</dbReference>
<dbReference type="SUPFAM" id="SSF51730">
    <property type="entry name" value="FAD-linked oxidoreductase"/>
    <property type="match status" value="1"/>
</dbReference>
<evidence type="ECO:0000256" key="1">
    <source>
        <dbReference type="ARBA" id="ARBA00023002"/>
    </source>
</evidence>
<gene>
    <name evidence="3" type="ORF">ACFFUR_01355</name>
</gene>
<dbReference type="Pfam" id="PF01619">
    <property type="entry name" value="Pro_dh"/>
    <property type="match status" value="1"/>
</dbReference>
<reference evidence="3 4" key="1">
    <citation type="submission" date="2024-09" db="EMBL/GenBank/DDBJ databases">
        <authorList>
            <person name="Sun Q."/>
            <person name="Mori K."/>
        </authorList>
    </citation>
    <scope>NUCLEOTIDE SEQUENCE [LARGE SCALE GENOMIC DNA]</scope>
    <source>
        <strain evidence="3 4">CECT 7682</strain>
    </source>
</reference>
<accession>A0ABV5J0V6</accession>